<evidence type="ECO:0000313" key="2">
    <source>
        <dbReference type="EMBL" id="SMP18969.1"/>
    </source>
</evidence>
<gene>
    <name evidence="2" type="ORF">SAMN06264868_11837</name>
</gene>
<dbReference type="NCBIfam" id="TIGR02593">
    <property type="entry name" value="CRISPR_cas5"/>
    <property type="match status" value="1"/>
</dbReference>
<keyword evidence="1" id="KW-0051">Antiviral defense</keyword>
<dbReference type="RefSeq" id="WP_265134829.1">
    <property type="nucleotide sequence ID" value="NZ_FXTX01000018.1"/>
</dbReference>
<dbReference type="Proteomes" id="UP001157947">
    <property type="component" value="Unassembled WGS sequence"/>
</dbReference>
<reference evidence="2" key="1">
    <citation type="submission" date="2017-05" db="EMBL/GenBank/DDBJ databases">
        <authorList>
            <person name="Varghese N."/>
            <person name="Submissions S."/>
        </authorList>
    </citation>
    <scope>NUCLEOTIDE SEQUENCE</scope>
    <source>
        <strain evidence="2">DSM 18763</strain>
    </source>
</reference>
<dbReference type="AlphaFoldDB" id="A0AA46AFG7"/>
<sequence>MIRLEIYQETAHFRIPSVGNPYLSYLLPPPSTIYGFLRAITDYESINFENTKLSIQGSYKSISIEKERLIKIRKGSSERDIIPIQKLHECRWIIHIKSPFEEKIIKAIKYSPKIFRLGRQEDLIIDITIEEGLEELPFNKYEDIYEEETNIYLKWEQSQGQEGSIFSMALDTIVDENKKIIDYKPVNLIYTRAETGAKYTNIFDGKYIISYI</sequence>
<comment type="caution">
    <text evidence="2">The sequence shown here is derived from an EMBL/GenBank/DDBJ whole genome shotgun (WGS) entry which is preliminary data.</text>
</comment>
<proteinExistence type="predicted"/>
<dbReference type="GO" id="GO:0051607">
    <property type="term" value="P:defense response to virus"/>
    <property type="evidence" value="ECO:0007669"/>
    <property type="project" value="UniProtKB-KW"/>
</dbReference>
<evidence type="ECO:0000313" key="3">
    <source>
        <dbReference type="Proteomes" id="UP001157947"/>
    </source>
</evidence>
<evidence type="ECO:0000256" key="1">
    <source>
        <dbReference type="ARBA" id="ARBA00023118"/>
    </source>
</evidence>
<keyword evidence="3" id="KW-1185">Reference proteome</keyword>
<protein>
    <submittedName>
        <fullName evidence="2">CRISPR-associated protein Cas5t</fullName>
    </submittedName>
</protein>
<organism evidence="2 3">
    <name type="scientific">Venenivibrio stagnispumantis</name>
    <dbReference type="NCBI Taxonomy" id="407998"/>
    <lineage>
        <taxon>Bacteria</taxon>
        <taxon>Pseudomonadati</taxon>
        <taxon>Aquificota</taxon>
        <taxon>Aquificia</taxon>
        <taxon>Aquificales</taxon>
        <taxon>Hydrogenothermaceae</taxon>
        <taxon>Venenivibrio</taxon>
    </lineage>
</organism>
<dbReference type="InterPro" id="IPR013422">
    <property type="entry name" value="CRISPR-assoc_prot_Cas5_N"/>
</dbReference>
<dbReference type="EMBL" id="FXTX01000018">
    <property type="protein sequence ID" value="SMP18969.1"/>
    <property type="molecule type" value="Genomic_DNA"/>
</dbReference>
<accession>A0AA46AFG7</accession>
<name>A0AA46AFG7_9AQUI</name>